<dbReference type="FunCoup" id="Q758E7">
    <property type="interactions" value="569"/>
</dbReference>
<dbReference type="Pfam" id="PF00069">
    <property type="entry name" value="Pkinase"/>
    <property type="match status" value="1"/>
</dbReference>
<dbReference type="PROSITE" id="PS50011">
    <property type="entry name" value="PROTEIN_KINASE_DOM"/>
    <property type="match status" value="1"/>
</dbReference>
<dbReference type="GO" id="GO:0005634">
    <property type="term" value="C:nucleus"/>
    <property type="evidence" value="ECO:0000318"/>
    <property type="project" value="GO_Central"/>
</dbReference>
<dbReference type="PROSITE" id="PS00108">
    <property type="entry name" value="PROTEIN_KINASE_ST"/>
    <property type="match status" value="1"/>
</dbReference>
<evidence type="ECO:0000256" key="9">
    <source>
        <dbReference type="PROSITE-ProRule" id="PRU10141"/>
    </source>
</evidence>
<dbReference type="OMA" id="ACIKKAC"/>
<dbReference type="eggNOG" id="KOG0590">
    <property type="taxonomic scope" value="Eukaryota"/>
</dbReference>
<evidence type="ECO:0000259" key="10">
    <source>
        <dbReference type="PROSITE" id="PS50011"/>
    </source>
</evidence>
<gene>
    <name evidence="11" type="ORF">AGOS_AEL185C</name>
</gene>
<dbReference type="PANTHER" id="PTHR43895">
    <property type="entry name" value="CALCIUM/CALMODULIN-DEPENDENT PROTEIN KINASE KINASE-RELATED"/>
    <property type="match status" value="1"/>
</dbReference>
<keyword evidence="6 9" id="KW-0067">ATP-binding</keyword>
<dbReference type="InterPro" id="IPR017441">
    <property type="entry name" value="Protein_kinase_ATP_BS"/>
</dbReference>
<dbReference type="InParanoid" id="Q758E7"/>
<evidence type="ECO:0000256" key="2">
    <source>
        <dbReference type="ARBA" id="ARBA00022527"/>
    </source>
</evidence>
<keyword evidence="5" id="KW-0418">Kinase</keyword>
<dbReference type="RefSeq" id="NP_984676.1">
    <property type="nucleotide sequence ID" value="NM_210029.1"/>
</dbReference>
<evidence type="ECO:0000313" key="12">
    <source>
        <dbReference type="Proteomes" id="UP000000591"/>
    </source>
</evidence>
<dbReference type="InterPro" id="IPR000719">
    <property type="entry name" value="Prot_kinase_dom"/>
</dbReference>
<name>Q758E7_EREGS</name>
<evidence type="ECO:0000256" key="6">
    <source>
        <dbReference type="ARBA" id="ARBA00022840"/>
    </source>
</evidence>
<dbReference type="InterPro" id="IPR011009">
    <property type="entry name" value="Kinase-like_dom_sf"/>
</dbReference>
<dbReference type="InterPro" id="IPR008271">
    <property type="entry name" value="Ser/Thr_kinase_AS"/>
</dbReference>
<dbReference type="STRING" id="284811.Q758E7"/>
<protein>
    <recommendedName>
        <fullName evidence="1">non-specific serine/threonine protein kinase</fullName>
        <ecNumber evidence="1">2.7.11.1</ecNumber>
    </recommendedName>
</protein>
<dbReference type="HOGENOM" id="CLU_000288_59_8_1"/>
<dbReference type="GO" id="GO:0005524">
    <property type="term" value="F:ATP binding"/>
    <property type="evidence" value="ECO:0007669"/>
    <property type="project" value="UniProtKB-UniRule"/>
</dbReference>
<dbReference type="SMART" id="SM00220">
    <property type="entry name" value="S_TKc"/>
    <property type="match status" value="1"/>
</dbReference>
<dbReference type="Gene3D" id="1.10.510.10">
    <property type="entry name" value="Transferase(Phosphotransferase) domain 1"/>
    <property type="match status" value="1"/>
</dbReference>
<accession>Q758E7</accession>
<dbReference type="GO" id="GO:0035861">
    <property type="term" value="C:site of double-strand break"/>
    <property type="evidence" value="ECO:0000318"/>
    <property type="project" value="GO_Central"/>
</dbReference>
<dbReference type="OrthoDB" id="539158at2759"/>
<keyword evidence="2" id="KW-0723">Serine/threonine-protein kinase</keyword>
<sequence>MESSQAECLPEIKELELGETIGQGTFAFVKTASLRADPQTIVAVKFVHVERCKARGMTDEDLTREVVLQTRCAGHRHVVRVLDCNVSREYLWIAMELADGGDLFDKIEPDVGVDSEVARFYYQQLVRALTHLHEACGVAHRDIKPENMLLDRAGNLKVADFGLATRFRRRDGTRRLARDRRGTLPYLAPEVVGERAYHADTADIWSAGVLVFVLLTGETPWSEPSVDDGMFRAFVADGGNLSDGPWGKIGLVELNLLRKMLQQRPAARATLAQLRQHPWFKAPVVFADPDGMCADPAQLARRLLFKLRVPLSDAAYVQFTQDAPCSGPALTATQPVENELAHLEHDSYNSKTPIFSQCNLDRATADELQKRPATQSVRFDREVAVMQFRDEVDPTLSFDFNPAKFTKFFTADDMASVLPQLEFALRESSIPVRAGMYDSFCELERIMGADKVFPVSIDIKARDRKGWLLSGIVCIREVADGLKVVCFERKAGDPLEWRRLFKRIALFCRHLIYIA</sequence>
<comment type="catalytic activity">
    <reaction evidence="7">
        <text>L-threonyl-[protein] + ATP = O-phospho-L-threonyl-[protein] + ADP + H(+)</text>
        <dbReference type="Rhea" id="RHEA:46608"/>
        <dbReference type="Rhea" id="RHEA-COMP:11060"/>
        <dbReference type="Rhea" id="RHEA-COMP:11605"/>
        <dbReference type="ChEBI" id="CHEBI:15378"/>
        <dbReference type="ChEBI" id="CHEBI:30013"/>
        <dbReference type="ChEBI" id="CHEBI:30616"/>
        <dbReference type="ChEBI" id="CHEBI:61977"/>
        <dbReference type="ChEBI" id="CHEBI:456216"/>
        <dbReference type="EC" id="2.7.11.1"/>
    </reaction>
</comment>
<dbReference type="SUPFAM" id="SSF56112">
    <property type="entry name" value="Protein kinase-like (PK-like)"/>
    <property type="match status" value="1"/>
</dbReference>
<evidence type="ECO:0000256" key="3">
    <source>
        <dbReference type="ARBA" id="ARBA00022679"/>
    </source>
</evidence>
<dbReference type="GO" id="GO:0005737">
    <property type="term" value="C:cytoplasm"/>
    <property type="evidence" value="ECO:0000318"/>
    <property type="project" value="GO_Central"/>
</dbReference>
<dbReference type="GO" id="GO:0004674">
    <property type="term" value="F:protein serine/threonine kinase activity"/>
    <property type="evidence" value="ECO:0000318"/>
    <property type="project" value="GO_Central"/>
</dbReference>
<dbReference type="EMBL" id="AE016818">
    <property type="protein sequence ID" value="AAS52500.1"/>
    <property type="molecule type" value="Genomic_DNA"/>
</dbReference>
<dbReference type="Proteomes" id="UP000000591">
    <property type="component" value="Chromosome V"/>
</dbReference>
<dbReference type="AlphaFoldDB" id="Q758E7"/>
<dbReference type="EC" id="2.7.11.1" evidence="1"/>
<dbReference type="PROSITE" id="PS00107">
    <property type="entry name" value="PROTEIN_KINASE_ATP"/>
    <property type="match status" value="1"/>
</dbReference>
<comment type="catalytic activity">
    <reaction evidence="8">
        <text>L-seryl-[protein] + ATP = O-phospho-L-seryl-[protein] + ADP + H(+)</text>
        <dbReference type="Rhea" id="RHEA:17989"/>
        <dbReference type="Rhea" id="RHEA-COMP:9863"/>
        <dbReference type="Rhea" id="RHEA-COMP:11604"/>
        <dbReference type="ChEBI" id="CHEBI:15378"/>
        <dbReference type="ChEBI" id="CHEBI:29999"/>
        <dbReference type="ChEBI" id="CHEBI:30616"/>
        <dbReference type="ChEBI" id="CHEBI:83421"/>
        <dbReference type="ChEBI" id="CHEBI:456216"/>
        <dbReference type="EC" id="2.7.11.1"/>
    </reaction>
</comment>
<evidence type="ECO:0000256" key="5">
    <source>
        <dbReference type="ARBA" id="ARBA00022777"/>
    </source>
</evidence>
<dbReference type="GeneID" id="4620861"/>
<evidence type="ECO:0000256" key="1">
    <source>
        <dbReference type="ARBA" id="ARBA00012513"/>
    </source>
</evidence>
<reference evidence="12" key="2">
    <citation type="journal article" date="2013" name="G3 (Bethesda)">
        <title>Genomes of Ashbya fungi isolated from insects reveal four mating-type loci, numerous translocations, lack of transposons, and distinct gene duplications.</title>
        <authorList>
            <person name="Dietrich F.S."/>
            <person name="Voegeli S."/>
            <person name="Kuo S."/>
            <person name="Philippsen P."/>
        </authorList>
    </citation>
    <scope>GENOME REANNOTATION</scope>
    <source>
        <strain evidence="12">ATCC 10895 / CBS 109.51 / FGSC 9923 / NRRL Y-1056</strain>
    </source>
</reference>
<keyword evidence="3" id="KW-0808">Transferase</keyword>
<feature type="binding site" evidence="9">
    <location>
        <position position="45"/>
    </location>
    <ligand>
        <name>ATP</name>
        <dbReference type="ChEBI" id="CHEBI:30616"/>
    </ligand>
</feature>
<evidence type="ECO:0000256" key="8">
    <source>
        <dbReference type="ARBA" id="ARBA00048679"/>
    </source>
</evidence>
<keyword evidence="12" id="KW-1185">Reference proteome</keyword>
<dbReference type="PANTHER" id="PTHR43895:SF32">
    <property type="entry name" value="SERINE_THREONINE-PROTEIN KINASE CHK1"/>
    <property type="match status" value="1"/>
</dbReference>
<evidence type="ECO:0000313" key="11">
    <source>
        <dbReference type="EMBL" id="AAS52500.1"/>
    </source>
</evidence>
<feature type="domain" description="Protein kinase" evidence="10">
    <location>
        <begin position="15"/>
        <end position="280"/>
    </location>
</feature>
<dbReference type="GO" id="GO:0007095">
    <property type="term" value="P:mitotic G2 DNA damage checkpoint signaling"/>
    <property type="evidence" value="ECO:0000318"/>
    <property type="project" value="GO_Central"/>
</dbReference>
<dbReference type="FunFam" id="1.10.510.10:FF:001035">
    <property type="entry name" value="Serine/threonine-protein kinase CHK1"/>
    <property type="match status" value="1"/>
</dbReference>
<dbReference type="KEGG" id="ago:AGOS_AEL185C"/>
<evidence type="ECO:0000256" key="4">
    <source>
        <dbReference type="ARBA" id="ARBA00022741"/>
    </source>
</evidence>
<organism evidence="11 12">
    <name type="scientific">Eremothecium gossypii (strain ATCC 10895 / CBS 109.51 / FGSC 9923 / NRRL Y-1056)</name>
    <name type="common">Yeast</name>
    <name type="synonym">Ashbya gossypii</name>
    <dbReference type="NCBI Taxonomy" id="284811"/>
    <lineage>
        <taxon>Eukaryota</taxon>
        <taxon>Fungi</taxon>
        <taxon>Dikarya</taxon>
        <taxon>Ascomycota</taxon>
        <taxon>Saccharomycotina</taxon>
        <taxon>Saccharomycetes</taxon>
        <taxon>Saccharomycetales</taxon>
        <taxon>Saccharomycetaceae</taxon>
        <taxon>Eremothecium</taxon>
    </lineage>
</organism>
<keyword evidence="4 9" id="KW-0547">Nucleotide-binding</keyword>
<reference evidence="11 12" key="1">
    <citation type="journal article" date="2004" name="Science">
        <title>The Ashbya gossypii genome as a tool for mapping the ancient Saccharomyces cerevisiae genome.</title>
        <authorList>
            <person name="Dietrich F.S."/>
            <person name="Voegeli S."/>
            <person name="Brachat S."/>
            <person name="Lerch A."/>
            <person name="Gates K."/>
            <person name="Steiner S."/>
            <person name="Mohr C."/>
            <person name="Pohlmann R."/>
            <person name="Luedi P."/>
            <person name="Choi S."/>
            <person name="Wing R.A."/>
            <person name="Flavier A."/>
            <person name="Gaffney T.D."/>
            <person name="Philippsen P."/>
        </authorList>
    </citation>
    <scope>NUCLEOTIDE SEQUENCE [LARGE SCALE GENOMIC DNA]</scope>
    <source>
        <strain evidence="12">ATCC 10895 / CBS 109.51 / FGSC 9923 / NRRL Y-1056</strain>
    </source>
</reference>
<proteinExistence type="predicted"/>
<evidence type="ECO:0000256" key="7">
    <source>
        <dbReference type="ARBA" id="ARBA00047899"/>
    </source>
</evidence>